<sequence>MSGKSDSEDWVRVKSADGFSFLVKRKVAVRSGTLKNMLDEHHSFAEAAQKTCNIEERSLVIEKLLEYISWKATYEHAPAKEEIPDFLERIPPEVVLELLSAADFLEA</sequence>
<reference evidence="1" key="2">
    <citation type="journal article" date="2022" name="New Phytol.">
        <title>Evolutionary transition to the ectomycorrhizal habit in the genomes of a hyperdiverse lineage of mushroom-forming fungi.</title>
        <authorList>
            <person name="Looney B."/>
            <person name="Miyauchi S."/>
            <person name="Morin E."/>
            <person name="Drula E."/>
            <person name="Courty P.E."/>
            <person name="Kohler A."/>
            <person name="Kuo A."/>
            <person name="LaButti K."/>
            <person name="Pangilinan J."/>
            <person name="Lipzen A."/>
            <person name="Riley R."/>
            <person name="Andreopoulos W."/>
            <person name="He G."/>
            <person name="Johnson J."/>
            <person name="Nolan M."/>
            <person name="Tritt A."/>
            <person name="Barry K.W."/>
            <person name="Grigoriev I.V."/>
            <person name="Nagy L.G."/>
            <person name="Hibbett D."/>
            <person name="Henrissat B."/>
            <person name="Matheny P.B."/>
            <person name="Labbe J."/>
            <person name="Martin F.M."/>
        </authorList>
    </citation>
    <scope>NUCLEOTIDE SEQUENCE</scope>
    <source>
        <strain evidence="1">HHB10654</strain>
    </source>
</reference>
<dbReference type="Proteomes" id="UP000814140">
    <property type="component" value="Unassembled WGS sequence"/>
</dbReference>
<reference evidence="1" key="1">
    <citation type="submission" date="2021-03" db="EMBL/GenBank/DDBJ databases">
        <authorList>
            <consortium name="DOE Joint Genome Institute"/>
            <person name="Ahrendt S."/>
            <person name="Looney B.P."/>
            <person name="Miyauchi S."/>
            <person name="Morin E."/>
            <person name="Drula E."/>
            <person name="Courty P.E."/>
            <person name="Chicoki N."/>
            <person name="Fauchery L."/>
            <person name="Kohler A."/>
            <person name="Kuo A."/>
            <person name="Labutti K."/>
            <person name="Pangilinan J."/>
            <person name="Lipzen A."/>
            <person name="Riley R."/>
            <person name="Andreopoulos W."/>
            <person name="He G."/>
            <person name="Johnson J."/>
            <person name="Barry K.W."/>
            <person name="Grigoriev I.V."/>
            <person name="Nagy L."/>
            <person name="Hibbett D."/>
            <person name="Henrissat B."/>
            <person name="Matheny P.B."/>
            <person name="Labbe J."/>
            <person name="Martin F."/>
        </authorList>
    </citation>
    <scope>NUCLEOTIDE SEQUENCE</scope>
    <source>
        <strain evidence="1">HHB10654</strain>
    </source>
</reference>
<gene>
    <name evidence="1" type="ORF">BV25DRAFT_1894219</name>
</gene>
<dbReference type="EMBL" id="MU277266">
    <property type="protein sequence ID" value="KAI0056354.1"/>
    <property type="molecule type" value="Genomic_DNA"/>
</dbReference>
<evidence type="ECO:0000313" key="1">
    <source>
        <dbReference type="EMBL" id="KAI0056354.1"/>
    </source>
</evidence>
<protein>
    <submittedName>
        <fullName evidence="1">POZ domain-containing protein</fullName>
    </submittedName>
</protein>
<name>A0ACB8SIY7_9AGAM</name>
<comment type="caution">
    <text evidence="1">The sequence shown here is derived from an EMBL/GenBank/DDBJ whole genome shotgun (WGS) entry which is preliminary data.</text>
</comment>
<evidence type="ECO:0000313" key="2">
    <source>
        <dbReference type="Proteomes" id="UP000814140"/>
    </source>
</evidence>
<accession>A0ACB8SIY7</accession>
<organism evidence="1 2">
    <name type="scientific">Artomyces pyxidatus</name>
    <dbReference type="NCBI Taxonomy" id="48021"/>
    <lineage>
        <taxon>Eukaryota</taxon>
        <taxon>Fungi</taxon>
        <taxon>Dikarya</taxon>
        <taxon>Basidiomycota</taxon>
        <taxon>Agaricomycotina</taxon>
        <taxon>Agaricomycetes</taxon>
        <taxon>Russulales</taxon>
        <taxon>Auriscalpiaceae</taxon>
        <taxon>Artomyces</taxon>
    </lineage>
</organism>
<proteinExistence type="predicted"/>
<keyword evidence="2" id="KW-1185">Reference proteome</keyword>